<dbReference type="InterPro" id="IPR028994">
    <property type="entry name" value="Integrin_alpha_N"/>
</dbReference>
<dbReference type="EMBL" id="FODD01000028">
    <property type="protein sequence ID" value="SEO49276.1"/>
    <property type="molecule type" value="Genomic_DNA"/>
</dbReference>
<sequence>MIRLTRSTPALRRTLVAALAVVAAAVGPLPQLAHASGAVAPAEVTIAPREKPGPLGHPVLASGANGYLLTSDTDTGGRDYAWYAIDGSLVRDFGTLDVLPRVTVLGDGSTLLWAVSWDGLRIETFDPGTGVQTDYTPPGNLRPLGLLPLSTGWTMLAVNAPPTGSGTQDPTLHLLDPQADGGFTDRTVTGMDDAHLATPASGWRAVPGAAVLLLTRADGSRATGLLDTDNGELVTSGLTALAARTPVISREFFGWQSGNTVQLWPLADPQAAPRVLSLPGSTTDQQFLVLTGTTLLDQVHPSSGRDTVYSLPLDGGPATVPLAGGGALRSSGDGGALVDLLDGQSPVATYKVSPQGGAPALLYQLPTYQPENVGLSLARGTLYRAETGWGTHVTTFVDGESLGSGAAPVAGGMSDDTNVADGNTPRCGASLRCMPLVDGGATQAHSAVFVTRSVSGDRVQDGTRGLTLPGSHDGRIVSTSGDVVVYDSGSDGQQYVIDLAQGKVLTTRPITAAALWGDTLWTATGTPGEVTAADVATGTVRKTVATGAPCAPDELQALGRWLYWSCGTDGPAGVWDATSGTSISVPSGHALLGDGYVLRHASDQLVVTDVHTGTAAADRVAATLPAGAYPDDRNITWTLDKFGDFLAYTDPQGTTHVLASGVPHSAIGVLNSSVPATADAAGTGWQPSWTLSAGASWQLDVRRKGASQVVWSDLGTTSDVVTPTWDGRSSQSLPLPSGAYSWTLTLKAADGQAGTTTVNGTVTLDSPAVPRDYDNDAIGDLLALNSAGGIDVRPGSGTGNIGATTLKSSGFPAGSTLVPIDDLNGDHVNDMLVRDASGHLTRYDGVAGQAPSASEPHHLIGAGWNIYNLLTSPGDMNGDGYPDLVARDTKGTLFLYEGTASGIFGTRSNIGYGYQIYNSIVGVHNLTTNQWSSDDVIARDTSGVLWEYLTDGYGHMSMRHRVGAGWNIYTAIVGVGDITGDGRSDLVARDANGDLWRYSSLSSGLFAPRVKIGWAWQSYKSLI</sequence>
<keyword evidence="3" id="KW-1185">Reference proteome</keyword>
<evidence type="ECO:0008006" key="4">
    <source>
        <dbReference type="Google" id="ProtNLM"/>
    </source>
</evidence>
<keyword evidence="1" id="KW-0732">Signal</keyword>
<feature type="signal peptide" evidence="1">
    <location>
        <begin position="1"/>
        <end position="35"/>
    </location>
</feature>
<dbReference type="SUPFAM" id="SSF51004">
    <property type="entry name" value="C-terminal (heme d1) domain of cytochrome cd1-nitrite reductase"/>
    <property type="match status" value="1"/>
</dbReference>
<dbReference type="InterPro" id="IPR015943">
    <property type="entry name" value="WD40/YVTN_repeat-like_dom_sf"/>
</dbReference>
<evidence type="ECO:0000256" key="1">
    <source>
        <dbReference type="SAM" id="SignalP"/>
    </source>
</evidence>
<evidence type="ECO:0000313" key="3">
    <source>
        <dbReference type="Proteomes" id="UP000181951"/>
    </source>
</evidence>
<dbReference type="InterPro" id="IPR011048">
    <property type="entry name" value="Haem_d1_sf"/>
</dbReference>
<gene>
    <name evidence="2" type="ORF">SAMN05216267_102844</name>
</gene>
<dbReference type="Gene3D" id="2.130.10.130">
    <property type="entry name" value="Integrin alpha, N-terminal"/>
    <property type="match status" value="1"/>
</dbReference>
<feature type="chain" id="PRO_5010278441" description="FG-GAP repeat protein" evidence="1">
    <location>
        <begin position="36"/>
        <end position="1023"/>
    </location>
</feature>
<dbReference type="STRING" id="310780.SAMN05216267_102844"/>
<dbReference type="AlphaFoldDB" id="A0A1H8Q5C8"/>
<dbReference type="Proteomes" id="UP000181951">
    <property type="component" value="Unassembled WGS sequence"/>
</dbReference>
<protein>
    <recommendedName>
        <fullName evidence="4">FG-GAP repeat protein</fullName>
    </recommendedName>
</protein>
<evidence type="ECO:0000313" key="2">
    <source>
        <dbReference type="EMBL" id="SEO49276.1"/>
    </source>
</evidence>
<organism evidence="2 3">
    <name type="scientific">Actinacidiphila rubida</name>
    <dbReference type="NCBI Taxonomy" id="310780"/>
    <lineage>
        <taxon>Bacteria</taxon>
        <taxon>Bacillati</taxon>
        <taxon>Actinomycetota</taxon>
        <taxon>Actinomycetes</taxon>
        <taxon>Kitasatosporales</taxon>
        <taxon>Streptomycetaceae</taxon>
        <taxon>Actinacidiphila</taxon>
    </lineage>
</organism>
<reference evidence="2 3" key="1">
    <citation type="submission" date="2016-10" db="EMBL/GenBank/DDBJ databases">
        <authorList>
            <person name="de Groot N.N."/>
        </authorList>
    </citation>
    <scope>NUCLEOTIDE SEQUENCE [LARGE SCALE GENOMIC DNA]</scope>
    <source>
        <strain evidence="2 3">CGMCC 4.2026</strain>
    </source>
</reference>
<dbReference type="Gene3D" id="2.130.10.10">
    <property type="entry name" value="YVTN repeat-like/Quinoprotein amine dehydrogenase"/>
    <property type="match status" value="1"/>
</dbReference>
<proteinExistence type="predicted"/>
<name>A0A1H8Q5C8_9ACTN</name>
<dbReference type="SUPFAM" id="SSF69318">
    <property type="entry name" value="Integrin alpha N-terminal domain"/>
    <property type="match status" value="2"/>
</dbReference>
<accession>A0A1H8Q5C8</accession>